<protein>
    <submittedName>
        <fullName evidence="2">Uncharacterized protein</fullName>
    </submittedName>
</protein>
<dbReference type="Proteomes" id="UP000320179">
    <property type="component" value="Chromosome"/>
</dbReference>
<organism evidence="2 3">
    <name type="scientific">Myxococcus xanthus</name>
    <dbReference type="NCBI Taxonomy" id="34"/>
    <lineage>
        <taxon>Bacteria</taxon>
        <taxon>Pseudomonadati</taxon>
        <taxon>Myxococcota</taxon>
        <taxon>Myxococcia</taxon>
        <taxon>Myxococcales</taxon>
        <taxon>Cystobacterineae</taxon>
        <taxon>Myxococcaceae</taxon>
        <taxon>Myxococcus</taxon>
    </lineage>
</organism>
<keyword evidence="1" id="KW-0812">Transmembrane</keyword>
<evidence type="ECO:0000256" key="1">
    <source>
        <dbReference type="SAM" id="Phobius"/>
    </source>
</evidence>
<reference evidence="2 3" key="1">
    <citation type="journal article" date="2019" name="Science">
        <title>Social genes are selection hotspots in kin groups of a soil microbe.</title>
        <authorList>
            <person name="Wielgoss S."/>
            <person name="Wolfensberger R."/>
            <person name="Sun L."/>
            <person name="Fiegna F."/>
            <person name="Velicer G.J."/>
        </authorList>
    </citation>
    <scope>NUCLEOTIDE SEQUENCE [LARGE SCALE GENOMIC DNA]</scope>
    <source>
        <strain evidence="2 3">MC3.5.9c15</strain>
    </source>
</reference>
<evidence type="ECO:0000313" key="2">
    <source>
        <dbReference type="EMBL" id="QDE72621.1"/>
    </source>
</evidence>
<gene>
    <name evidence="2" type="ORF">BHS09_27190</name>
</gene>
<keyword evidence="1" id="KW-0472">Membrane</keyword>
<dbReference type="EMBL" id="CP017174">
    <property type="protein sequence ID" value="QDE72621.1"/>
    <property type="molecule type" value="Genomic_DNA"/>
</dbReference>
<proteinExistence type="predicted"/>
<sequence>MALVVAGLAFYAAEAQGLFLFPLLLDGTEHPWQSGRVLLRRAGGTPSAMGTVLMLAGVMLLGGVVGRGWVRCWCLGCLAVVLWYEELRT</sequence>
<accession>A0AAE6KWR3</accession>
<keyword evidence="1" id="KW-1133">Transmembrane helix</keyword>
<dbReference type="AlphaFoldDB" id="A0AAE6KWR3"/>
<feature type="transmembrane region" description="Helical" evidence="1">
    <location>
        <begin position="39"/>
        <end position="61"/>
    </location>
</feature>
<evidence type="ECO:0000313" key="3">
    <source>
        <dbReference type="Proteomes" id="UP000320179"/>
    </source>
</evidence>
<name>A0AAE6KWR3_MYXXA</name>